<comment type="caution">
    <text evidence="1">The sequence shown here is derived from an EMBL/GenBank/DDBJ whole genome shotgun (WGS) entry which is preliminary data.</text>
</comment>
<dbReference type="EMBL" id="CM042027">
    <property type="protein sequence ID" value="KAI3802729.1"/>
    <property type="molecule type" value="Genomic_DNA"/>
</dbReference>
<protein>
    <submittedName>
        <fullName evidence="1">Uncharacterized protein</fullName>
    </submittedName>
</protein>
<evidence type="ECO:0000313" key="2">
    <source>
        <dbReference type="Proteomes" id="UP001056120"/>
    </source>
</evidence>
<proteinExistence type="predicted"/>
<evidence type="ECO:0000313" key="1">
    <source>
        <dbReference type="EMBL" id="KAI3802729.1"/>
    </source>
</evidence>
<dbReference type="Proteomes" id="UP001056120">
    <property type="component" value="Linkage Group LG10"/>
</dbReference>
<keyword evidence="2" id="KW-1185">Reference proteome</keyword>
<reference evidence="2" key="1">
    <citation type="journal article" date="2022" name="Mol. Ecol. Resour.">
        <title>The genomes of chicory, endive, great burdock and yacon provide insights into Asteraceae palaeo-polyploidization history and plant inulin production.</title>
        <authorList>
            <person name="Fan W."/>
            <person name="Wang S."/>
            <person name="Wang H."/>
            <person name="Wang A."/>
            <person name="Jiang F."/>
            <person name="Liu H."/>
            <person name="Zhao H."/>
            <person name="Xu D."/>
            <person name="Zhang Y."/>
        </authorList>
    </citation>
    <scope>NUCLEOTIDE SEQUENCE [LARGE SCALE GENOMIC DNA]</scope>
    <source>
        <strain evidence="2">cv. Yunnan</strain>
    </source>
</reference>
<reference evidence="1 2" key="2">
    <citation type="journal article" date="2022" name="Mol. Ecol. Resour.">
        <title>The genomes of chicory, endive, great burdock and yacon provide insights into Asteraceae paleo-polyploidization history and plant inulin production.</title>
        <authorList>
            <person name="Fan W."/>
            <person name="Wang S."/>
            <person name="Wang H."/>
            <person name="Wang A."/>
            <person name="Jiang F."/>
            <person name="Liu H."/>
            <person name="Zhao H."/>
            <person name="Xu D."/>
            <person name="Zhang Y."/>
        </authorList>
    </citation>
    <scope>NUCLEOTIDE SEQUENCE [LARGE SCALE GENOMIC DNA]</scope>
    <source>
        <strain evidence="2">cv. Yunnan</strain>
        <tissue evidence="1">Leaves</tissue>
    </source>
</reference>
<name>A0ACB9I3Z9_9ASTR</name>
<sequence length="471" mass="55155">MAKALLLKRSVHGLMTKLQKHVTQFPSIYPSKASVFFSTAPSEDELKAMYEEFLVEHEKFYRNPKEKERRFEIFKKTLRFIDNHNSTCRPFEKVGITYLADISMKEYSNKTLSKSIPAKCEWLEPRFEPPNDRLLAFWKRAKERGPLYDPLEELDWTEPRQDCAPTDEENRGMSNHMRTYRGWSSIEDAKLVEALVNMVNVGGFKSDNGFKSGYLLHLEQSLKESLPESGILGKPHIESRIKTMKKDWQAVYDMLNATSGFSYDKERNCVTTNAPGVWETYLENHKWAAKWKNKKLPHYEELCVIFGKDRAQGNRAKSVIEMEEDMNAQEQELEQEQEGDDDFVVDMEDNHDEYISIPSVQVEETSSARTKKRKDMNKSSSMLKNFNDAVSLFADRLKESSKESSEGIKFEMDLERKKAMITNELSKMTSMTQFERFRAIKKIKNDQDSVITFWDLNEEEREDWVKFMLKE</sequence>
<gene>
    <name evidence="1" type="ORF">L1987_30870</name>
</gene>
<organism evidence="1 2">
    <name type="scientific">Smallanthus sonchifolius</name>
    <dbReference type="NCBI Taxonomy" id="185202"/>
    <lineage>
        <taxon>Eukaryota</taxon>
        <taxon>Viridiplantae</taxon>
        <taxon>Streptophyta</taxon>
        <taxon>Embryophyta</taxon>
        <taxon>Tracheophyta</taxon>
        <taxon>Spermatophyta</taxon>
        <taxon>Magnoliopsida</taxon>
        <taxon>eudicotyledons</taxon>
        <taxon>Gunneridae</taxon>
        <taxon>Pentapetalae</taxon>
        <taxon>asterids</taxon>
        <taxon>campanulids</taxon>
        <taxon>Asterales</taxon>
        <taxon>Asteraceae</taxon>
        <taxon>Asteroideae</taxon>
        <taxon>Heliantheae alliance</taxon>
        <taxon>Millerieae</taxon>
        <taxon>Smallanthus</taxon>
    </lineage>
</organism>
<accession>A0ACB9I3Z9</accession>